<dbReference type="SUPFAM" id="SSF52047">
    <property type="entry name" value="RNI-like"/>
    <property type="match status" value="1"/>
</dbReference>
<accession>A0A8C7WYQ4</accession>
<proteinExistence type="predicted"/>
<dbReference type="Ensembl" id="ENSOSIT00000005396.1">
    <property type="protein sequence ID" value="ENSOSIP00000005051.1"/>
    <property type="gene ID" value="ENSOSIG00000003436.1"/>
</dbReference>
<evidence type="ECO:0000256" key="2">
    <source>
        <dbReference type="ARBA" id="ARBA00022737"/>
    </source>
</evidence>
<protein>
    <submittedName>
        <fullName evidence="3">Uncharacterized protein</fullName>
    </submittedName>
</protein>
<evidence type="ECO:0000256" key="1">
    <source>
        <dbReference type="ARBA" id="ARBA00022614"/>
    </source>
</evidence>
<organism evidence="3 4">
    <name type="scientific">Oryzias sinensis</name>
    <name type="common">Chinese medaka</name>
    <dbReference type="NCBI Taxonomy" id="183150"/>
    <lineage>
        <taxon>Eukaryota</taxon>
        <taxon>Metazoa</taxon>
        <taxon>Chordata</taxon>
        <taxon>Craniata</taxon>
        <taxon>Vertebrata</taxon>
        <taxon>Euteleostomi</taxon>
        <taxon>Actinopterygii</taxon>
        <taxon>Neopterygii</taxon>
        <taxon>Teleostei</taxon>
        <taxon>Neoteleostei</taxon>
        <taxon>Acanthomorphata</taxon>
        <taxon>Ovalentaria</taxon>
        <taxon>Atherinomorphae</taxon>
        <taxon>Beloniformes</taxon>
        <taxon>Adrianichthyidae</taxon>
        <taxon>Oryziinae</taxon>
        <taxon>Oryzias</taxon>
    </lineage>
</organism>
<dbReference type="PANTHER" id="PTHR24106">
    <property type="entry name" value="NACHT, LRR AND CARD DOMAINS-CONTAINING"/>
    <property type="match status" value="1"/>
</dbReference>
<name>A0A8C7WYQ4_9TELE</name>
<reference evidence="3" key="1">
    <citation type="submission" date="2025-08" db="UniProtKB">
        <authorList>
            <consortium name="Ensembl"/>
        </authorList>
    </citation>
    <scope>IDENTIFICATION</scope>
</reference>
<dbReference type="InterPro" id="IPR032675">
    <property type="entry name" value="LRR_dom_sf"/>
</dbReference>
<dbReference type="Proteomes" id="UP000694383">
    <property type="component" value="Unplaced"/>
</dbReference>
<dbReference type="GeneTree" id="ENSGT01140000283133"/>
<keyword evidence="2" id="KW-0677">Repeat</keyword>
<evidence type="ECO:0000313" key="4">
    <source>
        <dbReference type="Proteomes" id="UP000694383"/>
    </source>
</evidence>
<dbReference type="Gene3D" id="3.80.10.10">
    <property type="entry name" value="Ribonuclease Inhibitor"/>
    <property type="match status" value="1"/>
</dbReference>
<keyword evidence="4" id="KW-1185">Reference proteome</keyword>
<evidence type="ECO:0000313" key="3">
    <source>
        <dbReference type="Ensembl" id="ENSOSIP00000005051.1"/>
    </source>
</evidence>
<reference evidence="3" key="2">
    <citation type="submission" date="2025-09" db="UniProtKB">
        <authorList>
            <consortium name="Ensembl"/>
        </authorList>
    </citation>
    <scope>IDENTIFICATION</scope>
</reference>
<dbReference type="AlphaFoldDB" id="A0A8C7WYQ4"/>
<sequence>ESPDCRLQTLSCITAPEHTFLSHCRLKDCSLSEISCEVLVSALKKNPSILTELDLSWNQNLQDPGVLHLCGFLESPDCRLQTLRSDSTAAVTWAEYLDQINGRVRIHPCTWAQKIFFRLKQTFPWLTLSVGMNNLGMRKSCCSWMLL</sequence>
<dbReference type="InterPro" id="IPR051261">
    <property type="entry name" value="NLR"/>
</dbReference>
<keyword evidence="1" id="KW-0433">Leucine-rich repeat</keyword>